<sequence>MEEVDCGVSTKFPDKFVVIYETKDTSLKSQAISAGWEPQGDGYVFSFRVPGKYCNSSTVVPSSTVKKLGQPSVSVDSGQVKVVLKKSDKHVEDITQYFK</sequence>
<evidence type="ECO:0000313" key="2">
    <source>
        <dbReference type="Proteomes" id="UP001374579"/>
    </source>
</evidence>
<accession>A0AAN9G0K3</accession>
<gene>
    <name evidence="1" type="ORF">V1264_010654</name>
</gene>
<keyword evidence="2" id="KW-1185">Reference proteome</keyword>
<protein>
    <submittedName>
        <fullName evidence="1">Uncharacterized protein</fullName>
    </submittedName>
</protein>
<dbReference type="Proteomes" id="UP001374579">
    <property type="component" value="Unassembled WGS sequence"/>
</dbReference>
<reference evidence="1 2" key="1">
    <citation type="submission" date="2024-02" db="EMBL/GenBank/DDBJ databases">
        <title>Chromosome-scale genome assembly of the rough periwinkle Littorina saxatilis.</title>
        <authorList>
            <person name="De Jode A."/>
            <person name="Faria R."/>
            <person name="Formenti G."/>
            <person name="Sims Y."/>
            <person name="Smith T.P."/>
            <person name="Tracey A."/>
            <person name="Wood J.M.D."/>
            <person name="Zagrodzka Z.B."/>
            <person name="Johannesson K."/>
            <person name="Butlin R.K."/>
            <person name="Leder E.H."/>
        </authorList>
    </citation>
    <scope>NUCLEOTIDE SEQUENCE [LARGE SCALE GENOMIC DNA]</scope>
    <source>
        <strain evidence="1">Snail1</strain>
        <tissue evidence="1">Muscle</tissue>
    </source>
</reference>
<dbReference type="AlphaFoldDB" id="A0AAN9G0K3"/>
<dbReference type="EMBL" id="JBAMIC010000024">
    <property type="protein sequence ID" value="KAK7090918.1"/>
    <property type="molecule type" value="Genomic_DNA"/>
</dbReference>
<organism evidence="1 2">
    <name type="scientific">Littorina saxatilis</name>
    <dbReference type="NCBI Taxonomy" id="31220"/>
    <lineage>
        <taxon>Eukaryota</taxon>
        <taxon>Metazoa</taxon>
        <taxon>Spiralia</taxon>
        <taxon>Lophotrochozoa</taxon>
        <taxon>Mollusca</taxon>
        <taxon>Gastropoda</taxon>
        <taxon>Caenogastropoda</taxon>
        <taxon>Littorinimorpha</taxon>
        <taxon>Littorinoidea</taxon>
        <taxon>Littorinidae</taxon>
        <taxon>Littorina</taxon>
    </lineage>
</organism>
<comment type="caution">
    <text evidence="1">The sequence shown here is derived from an EMBL/GenBank/DDBJ whole genome shotgun (WGS) entry which is preliminary data.</text>
</comment>
<name>A0AAN9G0K3_9CAEN</name>
<evidence type="ECO:0000313" key="1">
    <source>
        <dbReference type="EMBL" id="KAK7090918.1"/>
    </source>
</evidence>
<proteinExistence type="predicted"/>